<dbReference type="InterPro" id="IPR016064">
    <property type="entry name" value="NAD/diacylglycerol_kinase_sf"/>
</dbReference>
<dbReference type="InterPro" id="IPR045363">
    <property type="entry name" value="CERK_C"/>
</dbReference>
<evidence type="ECO:0000313" key="3">
    <source>
        <dbReference type="RefSeq" id="XP_039126791.1"/>
    </source>
</evidence>
<name>A0AB40BHE2_DIOCR</name>
<dbReference type="GeneID" id="120262939"/>
<dbReference type="PANTHER" id="PTHR12358:SF6">
    <property type="entry name" value="CERAMIDE KINASE"/>
    <property type="match status" value="1"/>
</dbReference>
<dbReference type="SUPFAM" id="SSF111331">
    <property type="entry name" value="NAD kinase/diacylglycerol kinase-like"/>
    <property type="match status" value="1"/>
</dbReference>
<dbReference type="GO" id="GO:0006672">
    <property type="term" value="P:ceramide metabolic process"/>
    <property type="evidence" value="ECO:0007669"/>
    <property type="project" value="TreeGrafter"/>
</dbReference>
<dbReference type="Proteomes" id="UP001515500">
    <property type="component" value="Chromosome 6"/>
</dbReference>
<keyword evidence="2" id="KW-1185">Reference proteome</keyword>
<gene>
    <name evidence="3" type="primary">LOC120262939</name>
</gene>
<dbReference type="Pfam" id="PF19280">
    <property type="entry name" value="CERK_C"/>
    <property type="match status" value="1"/>
</dbReference>
<dbReference type="GO" id="GO:0001729">
    <property type="term" value="F:ceramide kinase activity"/>
    <property type="evidence" value="ECO:0007669"/>
    <property type="project" value="TreeGrafter"/>
</dbReference>
<reference evidence="3" key="1">
    <citation type="submission" date="2025-08" db="UniProtKB">
        <authorList>
            <consortium name="RefSeq"/>
        </authorList>
    </citation>
    <scope>IDENTIFICATION</scope>
</reference>
<feature type="domain" description="Ceramide kinase C-terminal" evidence="1">
    <location>
        <begin position="60"/>
        <end position="169"/>
    </location>
</feature>
<evidence type="ECO:0000259" key="1">
    <source>
        <dbReference type="Pfam" id="PF19280"/>
    </source>
</evidence>
<dbReference type="RefSeq" id="XP_039126791.1">
    <property type="nucleotide sequence ID" value="XM_039270857.1"/>
</dbReference>
<dbReference type="GO" id="GO:0016020">
    <property type="term" value="C:membrane"/>
    <property type="evidence" value="ECO:0007669"/>
    <property type="project" value="GOC"/>
</dbReference>
<organism evidence="2 3">
    <name type="scientific">Dioscorea cayennensis subsp. rotundata</name>
    <name type="common">White Guinea yam</name>
    <name type="synonym">Dioscorea rotundata</name>
    <dbReference type="NCBI Taxonomy" id="55577"/>
    <lineage>
        <taxon>Eukaryota</taxon>
        <taxon>Viridiplantae</taxon>
        <taxon>Streptophyta</taxon>
        <taxon>Embryophyta</taxon>
        <taxon>Tracheophyta</taxon>
        <taxon>Spermatophyta</taxon>
        <taxon>Magnoliopsida</taxon>
        <taxon>Liliopsida</taxon>
        <taxon>Dioscoreales</taxon>
        <taxon>Dioscoreaceae</taxon>
        <taxon>Dioscorea</taxon>
    </lineage>
</organism>
<sequence length="210" mass="23401">MGPVRYDYAGTKVFLKHRSFEAEVAFLETESVETTTRSSSKTQSAQLSPERPKKMICCRNCTVCKETMNSVTSPANRVIASPGIHSGGSRWLRSKGRFLSIGGAVISCRNERAPDGLVADAHLADGFLHLIMIKDCPRPHYLWHLTQLTRKGSDPLNFEFIEHHKTSAFTFVSTHDESFWNLDGELLQACQISVQVFRGLVNLFASGPEV</sequence>
<accession>A0AB40BHE2</accession>
<proteinExistence type="predicted"/>
<protein>
    <submittedName>
        <fullName evidence="3">Ceramide kinase-like</fullName>
    </submittedName>
</protein>
<dbReference type="InterPro" id="IPR050187">
    <property type="entry name" value="Lipid_Phosphate_FormReg"/>
</dbReference>
<evidence type="ECO:0000313" key="2">
    <source>
        <dbReference type="Proteomes" id="UP001515500"/>
    </source>
</evidence>
<dbReference type="AlphaFoldDB" id="A0AB40BHE2"/>
<dbReference type="Gene3D" id="2.60.200.40">
    <property type="match status" value="1"/>
</dbReference>
<dbReference type="PANTHER" id="PTHR12358">
    <property type="entry name" value="SPHINGOSINE KINASE"/>
    <property type="match status" value="1"/>
</dbReference>